<keyword evidence="4" id="KW-1185">Reference proteome</keyword>
<feature type="region of interest" description="Disordered" evidence="1">
    <location>
        <begin position="479"/>
        <end position="514"/>
    </location>
</feature>
<dbReference type="Pfam" id="PF11597">
    <property type="entry name" value="Med13_N"/>
    <property type="match status" value="1"/>
</dbReference>
<feature type="domain" description="Mediator complex subunit Med13 N-terminal" evidence="2">
    <location>
        <begin position="65"/>
        <end position="374"/>
    </location>
</feature>
<feature type="region of interest" description="Disordered" evidence="1">
    <location>
        <begin position="655"/>
        <end position="676"/>
    </location>
</feature>
<dbReference type="EMBL" id="KV417299">
    <property type="protein sequence ID" value="KZO93748.1"/>
    <property type="molecule type" value="Genomic_DNA"/>
</dbReference>
<accession>A0A167JNE7</accession>
<sequence>MQSSAHTRSRLPDKSTFTSPQSSSSPANTKVSSIAAAKDAPSSSHLPPNLPIATPLTLNSSTPLALSKIEWPKDACVKWKVLRLKEDLELVDKEKEELMEGARRKIVGEWKEGILDGLVGYLRRDPNNSAPELWIFEVGDAREGGALSQFCIPELQCGSDGHFHPSWLYPCPDCVGKPHPCPKCNTNADAIPTPGMLVPRQDFRRPLWMYLTSLRDKLLDRLARLRDGCRMGDGVVYASTDRIARELDNGWQQDESSLYLLHAHIQLSLQTRCLFIHPSVRSSSLISFPVDRQMQPSPLTAVTLLPYGHPAYYLSYSHTKVAPTTLDPYLQGLGASAWRLDDRDAGWVECWILTPSTVPNTDSGFSIIWPAYLVAQDVSKDGLSPQLLPDSLRATLPERTFPATTFHPTCTLAAHLLRCSIDGPAYGFSVNVTATQTIATDEPLSAKLSPEKTTADMQLVLADSVASYEFTRSAVAARDAARTGKVNADREQERKDRDKERAEQEDQSYKCSPGQSLTAARLRWMQVPEETHIDDDDEQIEAFGLEVSVSEDLDPYLEDATMDEAGSLTAPDYDVEYHMAGTADDPIELTGGRAIDVTPEDTNMGSPRSVQSVSSISSVAQETAFKPTRPKLKLLGKSIEPLTPDGLDDEPIHEERKLSQLEPPTVITSSPPWDASTEAVNDPVSLVMPLLFSQTSSLLPTSSVSHPRAPRSDVSGDDGMDGLGLTEDDFAFYDAPSGEADILLDDPENEGDTLLAHVGPDGLLSPPAEPIQLDDVEERDREAAMAPAFVEEAIEQAELSELSAPTPAGIEEDGHSTFEPEPLTPLDGDRTPVGPLSPVLFEKLGFVDPFEPLVENNWRDSKYTLGKFAFDKGDFPPICDDLPGESCFFTWDTLSKPLIDTYNNPHVGLIRRWQGTKRGRATAFGEDEIVDSPMKRIRCSWIDVEEVKKAAEQRRQEELAMDEASDTTLDDETLVVIEEDEEGPMVSEEPTPWPAQLLWTVTVILRSFSIRGFTPALSVPAASSRRAPSPTPLSALTPVSPAAFIQMQDNFKKQEDAVNVKCVQTLENPMLAEWLLQTRIVRSDDIRWTSAFNLGKLKKIIDGTLPTPKMLTLGEALDKSGNVVDHFMIWHVSRMV</sequence>
<protein>
    <recommendedName>
        <fullName evidence="2">Mediator complex subunit Med13 N-terminal domain-containing protein</fullName>
    </recommendedName>
</protein>
<dbReference type="AlphaFoldDB" id="A0A167JNE7"/>
<evidence type="ECO:0000256" key="1">
    <source>
        <dbReference type="SAM" id="MobiDB-lite"/>
    </source>
</evidence>
<dbReference type="Proteomes" id="UP000076738">
    <property type="component" value="Unassembled WGS sequence"/>
</dbReference>
<feature type="region of interest" description="Disordered" evidence="1">
    <location>
        <begin position="740"/>
        <end position="769"/>
    </location>
</feature>
<feature type="compositionally biased region" description="Low complexity" evidence="1">
    <location>
        <begin position="15"/>
        <end position="26"/>
    </location>
</feature>
<reference evidence="3 4" key="1">
    <citation type="journal article" date="2016" name="Mol. Biol. Evol.">
        <title>Comparative Genomics of Early-Diverging Mushroom-Forming Fungi Provides Insights into the Origins of Lignocellulose Decay Capabilities.</title>
        <authorList>
            <person name="Nagy L.G."/>
            <person name="Riley R."/>
            <person name="Tritt A."/>
            <person name="Adam C."/>
            <person name="Daum C."/>
            <person name="Floudas D."/>
            <person name="Sun H."/>
            <person name="Yadav J.S."/>
            <person name="Pangilinan J."/>
            <person name="Larsson K.H."/>
            <person name="Matsuura K."/>
            <person name="Barry K."/>
            <person name="Labutti K."/>
            <person name="Kuo R."/>
            <person name="Ohm R.A."/>
            <person name="Bhattacharya S.S."/>
            <person name="Shirouzu T."/>
            <person name="Yoshinaga Y."/>
            <person name="Martin F.M."/>
            <person name="Grigoriev I.V."/>
            <person name="Hibbett D.S."/>
        </authorList>
    </citation>
    <scope>NUCLEOTIDE SEQUENCE [LARGE SCALE GENOMIC DNA]</scope>
    <source>
        <strain evidence="3 4">TUFC12733</strain>
    </source>
</reference>
<name>A0A167JNE7_CALVF</name>
<gene>
    <name evidence="3" type="ORF">CALVIDRAFT_241628</name>
</gene>
<feature type="region of interest" description="Disordered" evidence="1">
    <location>
        <begin position="699"/>
        <end position="727"/>
    </location>
</feature>
<dbReference type="InterPro" id="IPR021643">
    <property type="entry name" value="Mediator_Med13_N"/>
</dbReference>
<evidence type="ECO:0000313" key="3">
    <source>
        <dbReference type="EMBL" id="KZO93748.1"/>
    </source>
</evidence>
<feature type="region of interest" description="Disordered" evidence="1">
    <location>
        <begin position="1"/>
        <end position="48"/>
    </location>
</feature>
<evidence type="ECO:0000313" key="4">
    <source>
        <dbReference type="Proteomes" id="UP000076738"/>
    </source>
</evidence>
<proteinExistence type="predicted"/>
<dbReference type="OrthoDB" id="103819at2759"/>
<feature type="compositionally biased region" description="Acidic residues" evidence="1">
    <location>
        <begin position="742"/>
        <end position="751"/>
    </location>
</feature>
<feature type="compositionally biased region" description="Acidic residues" evidence="1">
    <location>
        <begin position="715"/>
        <end position="727"/>
    </location>
</feature>
<feature type="compositionally biased region" description="Basic and acidic residues" evidence="1">
    <location>
        <begin position="479"/>
        <end position="508"/>
    </location>
</feature>
<evidence type="ECO:0000259" key="2">
    <source>
        <dbReference type="Pfam" id="PF11597"/>
    </source>
</evidence>
<dbReference type="STRING" id="1330018.A0A167JNE7"/>
<organism evidence="3 4">
    <name type="scientific">Calocera viscosa (strain TUFC12733)</name>
    <dbReference type="NCBI Taxonomy" id="1330018"/>
    <lineage>
        <taxon>Eukaryota</taxon>
        <taxon>Fungi</taxon>
        <taxon>Dikarya</taxon>
        <taxon>Basidiomycota</taxon>
        <taxon>Agaricomycotina</taxon>
        <taxon>Dacrymycetes</taxon>
        <taxon>Dacrymycetales</taxon>
        <taxon>Dacrymycetaceae</taxon>
        <taxon>Calocera</taxon>
    </lineage>
</organism>